<accession>A0A8S2ZVK2</accession>
<evidence type="ECO:0000313" key="4">
    <source>
        <dbReference type="EMBL" id="CAF4978594.1"/>
    </source>
</evidence>
<dbReference type="Proteomes" id="UP000681967">
    <property type="component" value="Unassembled WGS sequence"/>
</dbReference>
<dbReference type="Proteomes" id="UP000681720">
    <property type="component" value="Unassembled WGS sequence"/>
</dbReference>
<reference evidence="2" key="1">
    <citation type="submission" date="2021-02" db="EMBL/GenBank/DDBJ databases">
        <authorList>
            <person name="Nowell W R."/>
        </authorList>
    </citation>
    <scope>NUCLEOTIDE SEQUENCE</scope>
</reference>
<name>A0A8S2ZVK2_9BILA</name>
<dbReference type="EMBL" id="CAJOBI010196690">
    <property type="protein sequence ID" value="CAF4978594.1"/>
    <property type="molecule type" value="Genomic_DNA"/>
</dbReference>
<feature type="non-terminal residue" evidence="2">
    <location>
        <position position="60"/>
    </location>
</feature>
<feature type="non-terminal residue" evidence="2">
    <location>
        <position position="1"/>
    </location>
</feature>
<dbReference type="AlphaFoldDB" id="A0A8S2ZVK2"/>
<evidence type="ECO:0000313" key="5">
    <source>
        <dbReference type="EMBL" id="CAF5000447.1"/>
    </source>
</evidence>
<comment type="caution">
    <text evidence="2">The sequence shown here is derived from an EMBL/GenBank/DDBJ whole genome shotgun (WGS) entry which is preliminary data.</text>
</comment>
<keyword evidence="1" id="KW-0175">Coiled coil</keyword>
<sequence length="60" mass="6807">DDFDIRAKLMALNAEALECRAAAVQLQQESRMVLTKATEMAKRANDELEQQTLELKAQQE</sequence>
<evidence type="ECO:0000313" key="2">
    <source>
        <dbReference type="EMBL" id="CAF4664269.1"/>
    </source>
</evidence>
<evidence type="ECO:0000256" key="1">
    <source>
        <dbReference type="SAM" id="Coils"/>
    </source>
</evidence>
<dbReference type="Proteomes" id="UP000676336">
    <property type="component" value="Unassembled WGS sequence"/>
</dbReference>
<dbReference type="EMBL" id="CAJOBJ010118378">
    <property type="protein sequence ID" value="CAF4664269.1"/>
    <property type="molecule type" value="Genomic_DNA"/>
</dbReference>
<protein>
    <submittedName>
        <fullName evidence="2">Uncharacterized protein</fullName>
    </submittedName>
</protein>
<proteinExistence type="predicted"/>
<gene>
    <name evidence="3" type="ORF">BYL167_LOCUS48940</name>
    <name evidence="2" type="ORF">GIL414_LOCUS41613</name>
    <name evidence="5" type="ORF">GIL414_LOCUS57206</name>
    <name evidence="4" type="ORF">SMN809_LOCUS55583</name>
</gene>
<feature type="coiled-coil region" evidence="1">
    <location>
        <begin position="9"/>
        <end position="58"/>
    </location>
</feature>
<evidence type="ECO:0000313" key="3">
    <source>
        <dbReference type="EMBL" id="CAF4819636.1"/>
    </source>
</evidence>
<evidence type="ECO:0000313" key="6">
    <source>
        <dbReference type="Proteomes" id="UP000681720"/>
    </source>
</evidence>
<organism evidence="2 6">
    <name type="scientific">Rotaria magnacalcarata</name>
    <dbReference type="NCBI Taxonomy" id="392030"/>
    <lineage>
        <taxon>Eukaryota</taxon>
        <taxon>Metazoa</taxon>
        <taxon>Spiralia</taxon>
        <taxon>Gnathifera</taxon>
        <taxon>Rotifera</taxon>
        <taxon>Eurotatoria</taxon>
        <taxon>Bdelloidea</taxon>
        <taxon>Philodinida</taxon>
        <taxon>Philodinidae</taxon>
        <taxon>Rotaria</taxon>
    </lineage>
</organism>
<dbReference type="EMBL" id="CAJOBJ010207155">
    <property type="protein sequence ID" value="CAF5000447.1"/>
    <property type="molecule type" value="Genomic_DNA"/>
</dbReference>
<dbReference type="EMBL" id="CAJOBH010144349">
    <property type="protein sequence ID" value="CAF4819636.1"/>
    <property type="molecule type" value="Genomic_DNA"/>
</dbReference>